<evidence type="ECO:0000313" key="3">
    <source>
        <dbReference type="EMBL" id="MFB2835175.1"/>
    </source>
</evidence>
<keyword evidence="3" id="KW-0540">Nuclease</keyword>
<feature type="region of interest" description="Disordered" evidence="1">
    <location>
        <begin position="1"/>
        <end position="23"/>
    </location>
</feature>
<evidence type="ECO:0000313" key="4">
    <source>
        <dbReference type="Proteomes" id="UP001576780"/>
    </source>
</evidence>
<dbReference type="EMBL" id="JBHFNT010000097">
    <property type="protein sequence ID" value="MFB2835175.1"/>
    <property type="molecule type" value="Genomic_DNA"/>
</dbReference>
<dbReference type="PANTHER" id="PTHR33352">
    <property type="entry name" value="SLR1095 PROTEIN"/>
    <property type="match status" value="1"/>
</dbReference>
<proteinExistence type="predicted"/>
<dbReference type="Proteomes" id="UP001576780">
    <property type="component" value="Unassembled WGS sequence"/>
</dbReference>
<accession>A0ABV4WJB5</accession>
<name>A0ABV4WJB5_9CYAN</name>
<evidence type="ECO:0000256" key="1">
    <source>
        <dbReference type="SAM" id="MobiDB-lite"/>
    </source>
</evidence>
<dbReference type="GO" id="GO:0004519">
    <property type="term" value="F:endonuclease activity"/>
    <property type="evidence" value="ECO:0007669"/>
    <property type="project" value="UniProtKB-KW"/>
</dbReference>
<feature type="domain" description="Putative restriction endonuclease" evidence="2">
    <location>
        <begin position="27"/>
        <end position="199"/>
    </location>
</feature>
<dbReference type="InterPro" id="IPR008538">
    <property type="entry name" value="Uma2"/>
</dbReference>
<dbReference type="Pfam" id="PF05685">
    <property type="entry name" value="Uma2"/>
    <property type="match status" value="1"/>
</dbReference>
<keyword evidence="3" id="KW-0378">Hydrolase</keyword>
<sequence length="296" mass="34803">MQIKHFKYPVEQSDPPRSPRETLPTMYDLPSENPEEPGLPDEFHYYQPALLSQTFCPGSYPAEEIFSAGDMNLYYDIRHHLWYKRPDWFGVVGVPKLYDNQDLRLSYVFWQEMVSPMVVELLSPGTEKEDLGRSTRLSSEPPTKWEVYEQILRVPYYVVFDRYSDRLKAFVLTAGFYQELELGEPKIWMPQLQLGLGLWWGEYQGINRSWLRWYDDSGNWILTSTEREALAQTQLEVERVRADAERERAEAERARADAEQARADAERKRAEAERVRSQRLEELLRSHGIDPDSLNS</sequence>
<gene>
    <name evidence="3" type="ORF">ACE1CA_11645</name>
</gene>
<evidence type="ECO:0000259" key="2">
    <source>
        <dbReference type="Pfam" id="PF05685"/>
    </source>
</evidence>
<dbReference type="PANTHER" id="PTHR33352:SF3">
    <property type="entry name" value="SLR1612 PROTEIN"/>
    <property type="match status" value="1"/>
</dbReference>
<keyword evidence="3" id="KW-0255">Endonuclease</keyword>
<keyword evidence="4" id="KW-1185">Reference proteome</keyword>
<comment type="caution">
    <text evidence="3">The sequence shown here is derived from an EMBL/GenBank/DDBJ whole genome shotgun (WGS) entry which is preliminary data.</text>
</comment>
<reference evidence="3 4" key="1">
    <citation type="submission" date="2024-09" db="EMBL/GenBank/DDBJ databases">
        <title>Floridaenema gen nov. (Aerosakkonemataceae, Aerosakkonematales ord. nov., Cyanobacteria) from benthic tropical and subtropical fresh waters, with the description of four new species.</title>
        <authorList>
            <person name="Moretto J.A."/>
            <person name="Berthold D.E."/>
            <person name="Lefler F.W."/>
            <person name="Huang I.-S."/>
            <person name="Laughinghouse H. IV."/>
        </authorList>
    </citation>
    <scope>NUCLEOTIDE SEQUENCE [LARGE SCALE GENOMIC DNA]</scope>
    <source>
        <strain evidence="3 4">BLCC-F167</strain>
    </source>
</reference>
<protein>
    <submittedName>
        <fullName evidence="3">Uma2 family endonuclease</fullName>
    </submittedName>
</protein>
<dbReference type="RefSeq" id="WP_413277596.1">
    <property type="nucleotide sequence ID" value="NZ_JBHFNT010000097.1"/>
</dbReference>
<organism evidence="3 4">
    <name type="scientific">Floridaenema evergladense BLCC-F167</name>
    <dbReference type="NCBI Taxonomy" id="3153639"/>
    <lineage>
        <taxon>Bacteria</taxon>
        <taxon>Bacillati</taxon>
        <taxon>Cyanobacteriota</taxon>
        <taxon>Cyanophyceae</taxon>
        <taxon>Oscillatoriophycideae</taxon>
        <taxon>Aerosakkonematales</taxon>
        <taxon>Aerosakkonemataceae</taxon>
        <taxon>Floridanema</taxon>
        <taxon>Floridanema evergladense</taxon>
    </lineage>
</organism>
<dbReference type="CDD" id="cd06260">
    <property type="entry name" value="DUF820-like"/>
    <property type="match status" value="1"/>
</dbReference>
<feature type="region of interest" description="Disordered" evidence="1">
    <location>
        <begin position="246"/>
        <end position="276"/>
    </location>
</feature>